<reference evidence="1 2" key="1">
    <citation type="journal article" date="2019" name="Nat. Med.">
        <title>A library of human gut bacterial isolates paired with longitudinal multiomics data enables mechanistic microbiome research.</title>
        <authorList>
            <person name="Poyet M."/>
            <person name="Groussin M."/>
            <person name="Gibbons S.M."/>
            <person name="Avila-Pacheco J."/>
            <person name="Jiang X."/>
            <person name="Kearney S.M."/>
            <person name="Perrotta A.R."/>
            <person name="Berdy B."/>
            <person name="Zhao S."/>
            <person name="Lieberman T.D."/>
            <person name="Swanson P.K."/>
            <person name="Smith M."/>
            <person name="Roesemann S."/>
            <person name="Alexander J.E."/>
            <person name="Rich S.A."/>
            <person name="Livny J."/>
            <person name="Vlamakis H."/>
            <person name="Clish C."/>
            <person name="Bullock K."/>
            <person name="Deik A."/>
            <person name="Scott J."/>
            <person name="Pierce K.A."/>
            <person name="Xavier R.J."/>
            <person name="Alm E.J."/>
        </authorList>
    </citation>
    <scope>NUCLEOTIDE SEQUENCE [LARGE SCALE GENOMIC DNA]</scope>
    <source>
        <strain evidence="1 2">BIOML-A15</strain>
    </source>
</reference>
<organism evidence="1 2">
    <name type="scientific">Bacteroides ovatus</name>
    <dbReference type="NCBI Taxonomy" id="28116"/>
    <lineage>
        <taxon>Bacteria</taxon>
        <taxon>Pseudomonadati</taxon>
        <taxon>Bacteroidota</taxon>
        <taxon>Bacteroidia</taxon>
        <taxon>Bacteroidales</taxon>
        <taxon>Bacteroidaceae</taxon>
        <taxon>Bacteroides</taxon>
    </lineage>
</organism>
<dbReference type="AlphaFoldDB" id="A0A7J4XUS2"/>
<comment type="caution">
    <text evidence="1">The sequence shown here is derived from an EMBL/GenBank/DDBJ whole genome shotgun (WGS) entry which is preliminary data.</text>
</comment>
<accession>A0A7J4XUS2</accession>
<name>A0A7J4XUS2_BACOV</name>
<proteinExistence type="predicted"/>
<dbReference type="EMBL" id="VWFP01000019">
    <property type="protein sequence ID" value="KAA4624090.1"/>
    <property type="molecule type" value="Genomic_DNA"/>
</dbReference>
<dbReference type="Proteomes" id="UP000424805">
    <property type="component" value="Unassembled WGS sequence"/>
</dbReference>
<sequence length="66" mass="7864">MGSILLLQLSYCHTYKISPQNYKKDWEYTPKEQKYYNKVSAGHYLDVGRVLLSRGLNVREPWDEHC</sequence>
<evidence type="ECO:0000313" key="1">
    <source>
        <dbReference type="EMBL" id="KAA4624090.1"/>
    </source>
</evidence>
<gene>
    <name evidence="1" type="ORF">F3B90_17725</name>
</gene>
<evidence type="ECO:0000313" key="2">
    <source>
        <dbReference type="Proteomes" id="UP000424805"/>
    </source>
</evidence>
<protein>
    <submittedName>
        <fullName evidence="1">Uncharacterized protein</fullName>
    </submittedName>
</protein>